<feature type="compositionally biased region" description="Pro residues" evidence="1">
    <location>
        <begin position="63"/>
        <end position="72"/>
    </location>
</feature>
<dbReference type="Proteomes" id="UP001163846">
    <property type="component" value="Unassembled WGS sequence"/>
</dbReference>
<accession>A0AA38UG92</accession>
<protein>
    <submittedName>
        <fullName evidence="3">Uncharacterized protein</fullName>
    </submittedName>
</protein>
<gene>
    <name evidence="3" type="ORF">F5878DRAFT_709048</name>
</gene>
<evidence type="ECO:0000313" key="3">
    <source>
        <dbReference type="EMBL" id="KAJ3840060.1"/>
    </source>
</evidence>
<keyword evidence="2" id="KW-0732">Signal</keyword>
<evidence type="ECO:0000313" key="4">
    <source>
        <dbReference type="Proteomes" id="UP001163846"/>
    </source>
</evidence>
<evidence type="ECO:0000256" key="1">
    <source>
        <dbReference type="SAM" id="MobiDB-lite"/>
    </source>
</evidence>
<feature type="compositionally biased region" description="Low complexity" evidence="1">
    <location>
        <begin position="160"/>
        <end position="185"/>
    </location>
</feature>
<comment type="caution">
    <text evidence="3">The sequence shown here is derived from an EMBL/GenBank/DDBJ whole genome shotgun (WGS) entry which is preliminary data.</text>
</comment>
<feature type="chain" id="PRO_5041305746" evidence="2">
    <location>
        <begin position="19"/>
        <end position="323"/>
    </location>
</feature>
<feature type="signal peptide" evidence="2">
    <location>
        <begin position="1"/>
        <end position="18"/>
    </location>
</feature>
<feature type="compositionally biased region" description="Basic and acidic residues" evidence="1">
    <location>
        <begin position="46"/>
        <end position="62"/>
    </location>
</feature>
<feature type="region of interest" description="Disordered" evidence="1">
    <location>
        <begin position="38"/>
        <end position="188"/>
    </location>
</feature>
<dbReference type="EMBL" id="MU806096">
    <property type="protein sequence ID" value="KAJ3840060.1"/>
    <property type="molecule type" value="Genomic_DNA"/>
</dbReference>
<organism evidence="3 4">
    <name type="scientific">Lentinula raphanica</name>
    <dbReference type="NCBI Taxonomy" id="153919"/>
    <lineage>
        <taxon>Eukaryota</taxon>
        <taxon>Fungi</taxon>
        <taxon>Dikarya</taxon>
        <taxon>Basidiomycota</taxon>
        <taxon>Agaricomycotina</taxon>
        <taxon>Agaricomycetes</taxon>
        <taxon>Agaricomycetidae</taxon>
        <taxon>Agaricales</taxon>
        <taxon>Marasmiineae</taxon>
        <taxon>Omphalotaceae</taxon>
        <taxon>Lentinula</taxon>
    </lineage>
</organism>
<sequence length="323" mass="36435">MRFALASLLLAHLAVAYARPLMHIDSDELNVVDPISRLNPRSPALEGEKIHDSVGSGHEREQPPQPQPPQPQSPQSQLLTGKGERGRKLLNFLGLGRTRKQPSQSEPPKGKGGRGRRLLNFVGLGRTRDWPPRSEPPRSESPHSESPHPSESPRSESFRSSEYYPYYSESPRSESPQSQSSQSQPLANNATASRIRFPYTCLHITFTGETTGTEADTQGISKEYIGFFNARMYQWALVKLGDQNARITEMFYMPTDESGTGSMWKLKKITDPISFVYWFNWKSDKRPGYVPEYHHGDELSFPEFTVPGDGRVVQTVDFLKTLK</sequence>
<dbReference type="AlphaFoldDB" id="A0AA38UG92"/>
<proteinExistence type="predicted"/>
<reference evidence="3" key="1">
    <citation type="submission" date="2022-08" db="EMBL/GenBank/DDBJ databases">
        <authorList>
            <consortium name="DOE Joint Genome Institute"/>
            <person name="Min B."/>
            <person name="Riley R."/>
            <person name="Sierra-Patev S."/>
            <person name="Naranjo-Ortiz M."/>
            <person name="Looney B."/>
            <person name="Konkel Z."/>
            <person name="Slot J.C."/>
            <person name="Sakamoto Y."/>
            <person name="Steenwyk J.L."/>
            <person name="Rokas A."/>
            <person name="Carro J."/>
            <person name="Camarero S."/>
            <person name="Ferreira P."/>
            <person name="Molpeceres G."/>
            <person name="Ruiz-Duenas F.J."/>
            <person name="Serrano A."/>
            <person name="Henrissat B."/>
            <person name="Drula E."/>
            <person name="Hughes K.W."/>
            <person name="Mata J.L."/>
            <person name="Ishikawa N.K."/>
            <person name="Vargas-Isla R."/>
            <person name="Ushijima S."/>
            <person name="Smith C.A."/>
            <person name="Ahrendt S."/>
            <person name="Andreopoulos W."/>
            <person name="He G."/>
            <person name="Labutti K."/>
            <person name="Lipzen A."/>
            <person name="Ng V."/>
            <person name="Sandor L."/>
            <person name="Barry K."/>
            <person name="Martinez A.T."/>
            <person name="Xiao Y."/>
            <person name="Gibbons J.G."/>
            <person name="Terashima K."/>
            <person name="Hibbett D.S."/>
            <person name="Grigoriev I.V."/>
        </authorList>
    </citation>
    <scope>NUCLEOTIDE SEQUENCE</scope>
    <source>
        <strain evidence="3">TFB9207</strain>
    </source>
</reference>
<feature type="compositionally biased region" description="Basic and acidic residues" evidence="1">
    <location>
        <begin position="126"/>
        <end position="159"/>
    </location>
</feature>
<evidence type="ECO:0000256" key="2">
    <source>
        <dbReference type="SAM" id="SignalP"/>
    </source>
</evidence>
<name>A0AA38UG92_9AGAR</name>
<keyword evidence="4" id="KW-1185">Reference proteome</keyword>